<protein>
    <submittedName>
        <fullName evidence="1">Uncharacterized protein</fullName>
    </submittedName>
</protein>
<keyword evidence="2" id="KW-1185">Reference proteome</keyword>
<dbReference type="EMBL" id="ML976027">
    <property type="protein sequence ID" value="KAF1943186.1"/>
    <property type="molecule type" value="Genomic_DNA"/>
</dbReference>
<dbReference type="Proteomes" id="UP000800038">
    <property type="component" value="Unassembled WGS sequence"/>
</dbReference>
<accession>A0A6A5SXD1</accession>
<name>A0A6A5SXD1_9PLEO</name>
<evidence type="ECO:0000313" key="2">
    <source>
        <dbReference type="Proteomes" id="UP000800038"/>
    </source>
</evidence>
<gene>
    <name evidence="1" type="ORF">EJ02DRAFT_486580</name>
</gene>
<sequence length="222" mass="25622">MYPDRNTGADAANKIEISLNDILEPTVKISHPEKKRYTYASAEPTKDKCCGVCGHQFDKNNKKSRPDRMNEHLLQCARKQLLRDARRHMTDQFNYIHRCAWNDCNYCFEHNGWCQSDQHAFDLHTHMKKHLAQLDAPPSVCPHPHCQSMLGSEDMFWSHAEDVHGMLPFGPCQLTGKRKTQEELEDLEEGTDDMADTLKKVTVPTVRMVPDRDDILVNLAYK</sequence>
<proteinExistence type="predicted"/>
<reference evidence="1" key="1">
    <citation type="journal article" date="2020" name="Stud. Mycol.">
        <title>101 Dothideomycetes genomes: a test case for predicting lifestyles and emergence of pathogens.</title>
        <authorList>
            <person name="Haridas S."/>
            <person name="Albert R."/>
            <person name="Binder M."/>
            <person name="Bloem J."/>
            <person name="Labutti K."/>
            <person name="Salamov A."/>
            <person name="Andreopoulos B."/>
            <person name="Baker S."/>
            <person name="Barry K."/>
            <person name="Bills G."/>
            <person name="Bluhm B."/>
            <person name="Cannon C."/>
            <person name="Castanera R."/>
            <person name="Culley D."/>
            <person name="Daum C."/>
            <person name="Ezra D."/>
            <person name="Gonzalez J."/>
            <person name="Henrissat B."/>
            <person name="Kuo A."/>
            <person name="Liang C."/>
            <person name="Lipzen A."/>
            <person name="Lutzoni F."/>
            <person name="Magnuson J."/>
            <person name="Mondo S."/>
            <person name="Nolan M."/>
            <person name="Ohm R."/>
            <person name="Pangilinan J."/>
            <person name="Park H.-J."/>
            <person name="Ramirez L."/>
            <person name="Alfaro M."/>
            <person name="Sun H."/>
            <person name="Tritt A."/>
            <person name="Yoshinaga Y."/>
            <person name="Zwiers L.-H."/>
            <person name="Turgeon B."/>
            <person name="Goodwin S."/>
            <person name="Spatafora J."/>
            <person name="Crous P."/>
            <person name="Grigoriev I."/>
        </authorList>
    </citation>
    <scope>NUCLEOTIDE SEQUENCE</scope>
    <source>
        <strain evidence="1">CBS 161.51</strain>
    </source>
</reference>
<dbReference type="OrthoDB" id="3943630at2759"/>
<organism evidence="1 2">
    <name type="scientific">Clathrospora elynae</name>
    <dbReference type="NCBI Taxonomy" id="706981"/>
    <lineage>
        <taxon>Eukaryota</taxon>
        <taxon>Fungi</taxon>
        <taxon>Dikarya</taxon>
        <taxon>Ascomycota</taxon>
        <taxon>Pezizomycotina</taxon>
        <taxon>Dothideomycetes</taxon>
        <taxon>Pleosporomycetidae</taxon>
        <taxon>Pleosporales</taxon>
        <taxon>Diademaceae</taxon>
        <taxon>Clathrospora</taxon>
    </lineage>
</organism>
<evidence type="ECO:0000313" key="1">
    <source>
        <dbReference type="EMBL" id="KAF1943186.1"/>
    </source>
</evidence>
<dbReference type="AlphaFoldDB" id="A0A6A5SXD1"/>